<name>A0A194XGP8_MOLSC</name>
<organism evidence="2 3">
    <name type="scientific">Mollisia scopiformis</name>
    <name type="common">Conifer needle endophyte fungus</name>
    <name type="synonym">Phialocephala scopiformis</name>
    <dbReference type="NCBI Taxonomy" id="149040"/>
    <lineage>
        <taxon>Eukaryota</taxon>
        <taxon>Fungi</taxon>
        <taxon>Dikarya</taxon>
        <taxon>Ascomycota</taxon>
        <taxon>Pezizomycotina</taxon>
        <taxon>Leotiomycetes</taxon>
        <taxon>Helotiales</taxon>
        <taxon>Mollisiaceae</taxon>
        <taxon>Mollisia</taxon>
    </lineage>
</organism>
<protein>
    <submittedName>
        <fullName evidence="2">Uncharacterized protein</fullName>
    </submittedName>
</protein>
<dbReference type="EMBL" id="KQ947411">
    <property type="protein sequence ID" value="KUJ19375.1"/>
    <property type="molecule type" value="Genomic_DNA"/>
</dbReference>
<feature type="region of interest" description="Disordered" evidence="1">
    <location>
        <begin position="208"/>
        <end position="268"/>
    </location>
</feature>
<proteinExistence type="predicted"/>
<dbReference type="RefSeq" id="XP_018073730.1">
    <property type="nucleotide sequence ID" value="XM_018207883.1"/>
</dbReference>
<sequence length="382" mass="43696">MEVPKYPRFSAPEMKELAIEWALRTGEDQLVIYDLPKSSLENMTMLDTDNLDMNMLDSAFLTGSSSTLDFKHEEREEKRLIFLRSLMKQCFSRDITLKMETMKLLDEEIESLGLSDSLHNSAFKEKAFAVAKARLSAKHFGTKNLTLKSIKRFDYQVALGVLRGGHGGHYEILDLYFDFKNKFWFFLEILQETTQFSMIPPINLEEQQDDGEEVDFSSSTTSQDSVPSSISSSGSLTSTRTMSESTLRSRSSLNSTPQPDQDTGAVKRRGYTLEHGPWLYRISEQGRSARAKRGAWHNITSLASYNKMIIQFQEHSHSHEGKPPIVSIIHYLDKVAVAQWSRIRANEERAEREFLKLIKESGFDDEDIGEPFMKGGRLFTKE</sequence>
<accession>A0A194XGP8</accession>
<dbReference type="Proteomes" id="UP000070700">
    <property type="component" value="Unassembled WGS sequence"/>
</dbReference>
<dbReference type="OrthoDB" id="3518308at2759"/>
<evidence type="ECO:0000313" key="2">
    <source>
        <dbReference type="EMBL" id="KUJ19375.1"/>
    </source>
</evidence>
<dbReference type="KEGG" id="psco:LY89DRAFT_489373"/>
<evidence type="ECO:0000256" key="1">
    <source>
        <dbReference type="SAM" id="MobiDB-lite"/>
    </source>
</evidence>
<dbReference type="InParanoid" id="A0A194XGP8"/>
<dbReference type="GeneID" id="28817609"/>
<evidence type="ECO:0000313" key="3">
    <source>
        <dbReference type="Proteomes" id="UP000070700"/>
    </source>
</evidence>
<reference evidence="2 3" key="1">
    <citation type="submission" date="2015-10" db="EMBL/GenBank/DDBJ databases">
        <title>Full genome of DAOMC 229536 Phialocephala scopiformis, a fungal endophyte of spruce producing the potent anti-insectan compound rugulosin.</title>
        <authorList>
            <consortium name="DOE Joint Genome Institute"/>
            <person name="Walker A.K."/>
            <person name="Frasz S.L."/>
            <person name="Seifert K.A."/>
            <person name="Miller J.D."/>
            <person name="Mondo S.J."/>
            <person name="Labutti K."/>
            <person name="Lipzen A."/>
            <person name="Dockter R."/>
            <person name="Kennedy M."/>
            <person name="Grigoriev I.V."/>
            <person name="Spatafora J.W."/>
        </authorList>
    </citation>
    <scope>NUCLEOTIDE SEQUENCE [LARGE SCALE GENOMIC DNA]</scope>
    <source>
        <strain evidence="2 3">CBS 120377</strain>
    </source>
</reference>
<gene>
    <name evidence="2" type="ORF">LY89DRAFT_489373</name>
</gene>
<feature type="compositionally biased region" description="Low complexity" evidence="1">
    <location>
        <begin position="217"/>
        <end position="256"/>
    </location>
</feature>
<dbReference type="AlphaFoldDB" id="A0A194XGP8"/>
<keyword evidence="3" id="KW-1185">Reference proteome</keyword>